<feature type="region of interest" description="Disordered" evidence="5">
    <location>
        <begin position="445"/>
        <end position="471"/>
    </location>
</feature>
<dbReference type="InterPro" id="IPR000719">
    <property type="entry name" value="Prot_kinase_dom"/>
</dbReference>
<keyword evidence="4" id="KW-0067">ATP-binding</keyword>
<feature type="compositionally biased region" description="Polar residues" evidence="5">
    <location>
        <begin position="561"/>
        <end position="579"/>
    </location>
</feature>
<organism evidence="7 8">
    <name type="scientific">Opisthorchis viverrini</name>
    <name type="common">Southeast Asian liver fluke</name>
    <dbReference type="NCBI Taxonomy" id="6198"/>
    <lineage>
        <taxon>Eukaryota</taxon>
        <taxon>Metazoa</taxon>
        <taxon>Spiralia</taxon>
        <taxon>Lophotrochozoa</taxon>
        <taxon>Platyhelminthes</taxon>
        <taxon>Trematoda</taxon>
        <taxon>Digenea</taxon>
        <taxon>Opisthorchiida</taxon>
        <taxon>Opisthorchiata</taxon>
        <taxon>Opisthorchiidae</taxon>
        <taxon>Opisthorchis</taxon>
    </lineage>
</organism>
<feature type="region of interest" description="Disordered" evidence="5">
    <location>
        <begin position="556"/>
        <end position="584"/>
    </location>
</feature>
<dbReference type="GO" id="GO:0034727">
    <property type="term" value="P:piecemeal microautophagy of the nucleus"/>
    <property type="evidence" value="ECO:0007669"/>
    <property type="project" value="TreeGrafter"/>
</dbReference>
<dbReference type="Gene3D" id="1.10.510.10">
    <property type="entry name" value="Transferase(Phosphotransferase) domain 1"/>
    <property type="match status" value="1"/>
</dbReference>
<reference evidence="7 8" key="1">
    <citation type="submission" date="2013-11" db="EMBL/GenBank/DDBJ databases">
        <title>Opisthorchis viverrini - life in the bile duct.</title>
        <authorList>
            <person name="Young N.D."/>
            <person name="Nagarajan N."/>
            <person name="Lin S.J."/>
            <person name="Korhonen P.K."/>
            <person name="Jex A.R."/>
            <person name="Hall R.S."/>
            <person name="Safavi-Hemami H."/>
            <person name="Kaewkong W."/>
            <person name="Bertrand D."/>
            <person name="Gao S."/>
            <person name="Seet Q."/>
            <person name="Wongkham S."/>
            <person name="Teh B.T."/>
            <person name="Wongkham C."/>
            <person name="Intapan P.M."/>
            <person name="Maleewong W."/>
            <person name="Yang X."/>
            <person name="Hu M."/>
            <person name="Wang Z."/>
            <person name="Hofmann A."/>
            <person name="Sternberg P.W."/>
            <person name="Tan P."/>
            <person name="Wang J."/>
            <person name="Gasser R.B."/>
        </authorList>
    </citation>
    <scope>NUCLEOTIDE SEQUENCE [LARGE SCALE GENOMIC DNA]</scope>
</reference>
<dbReference type="GO" id="GO:0010506">
    <property type="term" value="P:regulation of autophagy"/>
    <property type="evidence" value="ECO:0007669"/>
    <property type="project" value="InterPro"/>
</dbReference>
<dbReference type="GO" id="GO:0000422">
    <property type="term" value="P:autophagy of mitochondrion"/>
    <property type="evidence" value="ECO:0007669"/>
    <property type="project" value="TreeGrafter"/>
</dbReference>
<keyword evidence="2" id="KW-0547">Nucleotide-binding</keyword>
<feature type="region of interest" description="Disordered" evidence="5">
    <location>
        <begin position="797"/>
        <end position="834"/>
    </location>
</feature>
<evidence type="ECO:0000256" key="3">
    <source>
        <dbReference type="ARBA" id="ARBA00022777"/>
    </source>
</evidence>
<dbReference type="CTD" id="20314567"/>
<feature type="domain" description="Protein kinase" evidence="6">
    <location>
        <begin position="1"/>
        <end position="263"/>
    </location>
</feature>
<feature type="compositionally biased region" description="Low complexity" evidence="5">
    <location>
        <begin position="821"/>
        <end position="834"/>
    </location>
</feature>
<dbReference type="PROSITE" id="PS50011">
    <property type="entry name" value="PROTEIN_KINASE_DOM"/>
    <property type="match status" value="1"/>
</dbReference>
<sequence length="1054" mass="116955">MEDLYDNSAQKVHEADATFVTKNSTQLDGLQPTWKELASSGNEVSITFQKVSNNGLYLVMEYCNGGDLSEYLRSRHDLLESILLSVKDTLPEDTIRHFLAQIGSAMYAINRKGFMHRDLKPGNILLTYPQDCGYSLKDIPGHMLTFKLADFGFARWLQDGMMAVTMCGSPMYMAPEVLMCREYDARADIWSMGVILYQCLTGKAPFFANNPEQLKNIYSRTPNLRPQIPATTSDPLRRLLLHMLIREPRDRIDFAHFLEHPFLHPGRRDSTVSAKPGLKGQVPQTGPNRIRREQLPFSSCSPVTGNTPAMSPGQGTRTDAFYIDPRKAPLTQERMKQGIPPNIRKVEEVSPEISFLVAFFRPILGVFYSSILHYSYQAPDSLPPSNMEFLRLTQTPAYHDPTAMHPVGSLVDELDDEMSRTTVDDYIEDELDTSALPLEPVPYSLPTPESFRPSGVQPPTAPPVPSRGSSVLRIPNVTRNVPAAQLNQDRNLPYVLQPVGEAEPDEPHLDDFIIVNPNGSVDPFPRNLRPPSETGTCPMSTVGRIVANPAAYRASHPRVPVTQSPLPDVATTSPANQRRPSMLRENRTHTPAWLQTEATGTQEAVSNICRKYVYISVNYIADYPKRHPVPSARALIILPDTDVYHDSLLPFVAELNRPRFPVATGHLDTTAGEPSVSAQSPLYTVTNPTEVRPRTTGHLPTDAVLTNSGEYQMATEPIRLRPHSGGGILDYGPDGSGGHVPGGWAAPELSEEHVDAKHNEEIKTITMVLELCELLSELAQRRASVLADCAVTTPAATASASSTSLTQEDSDCKDAPAGTRESAASDESSAADAAAPGTTGLKFLAEDQRIVEQIVLYRRVLYYLEYVFVQVKKAFNHGQLRSTPISRARLNDCYRLYQVCYMRLRELARQSRRDDLIEPVGRLLSKITANRLIFQYALLQCQAAEMDAYVGEIAQAFQRYKAAITLIHGLRQHAKTENDKTLLADCMRILQNRYNSLRMAAAKTHQNIGYFGRSSAFPTDIQASSPKSDRSPNCRIPTSPPNPLDPGLNDSHMG</sequence>
<evidence type="ECO:0000259" key="6">
    <source>
        <dbReference type="PROSITE" id="PS50011"/>
    </source>
</evidence>
<dbReference type="Pfam" id="PF00069">
    <property type="entry name" value="Pkinase"/>
    <property type="match status" value="1"/>
</dbReference>
<dbReference type="FunFam" id="1.10.510.10:FF:000493">
    <property type="entry name" value="serine/threonine-protein kinase unc-51 isoform X2"/>
    <property type="match status" value="1"/>
</dbReference>
<evidence type="ECO:0000313" key="8">
    <source>
        <dbReference type="Proteomes" id="UP000054324"/>
    </source>
</evidence>
<feature type="region of interest" description="Disordered" evidence="5">
    <location>
        <begin position="1020"/>
        <end position="1054"/>
    </location>
</feature>
<name>A0A075AD05_OPIVI</name>
<dbReference type="GO" id="GO:0042594">
    <property type="term" value="P:response to starvation"/>
    <property type="evidence" value="ECO:0007669"/>
    <property type="project" value="TreeGrafter"/>
</dbReference>
<proteinExistence type="predicted"/>
<dbReference type="GO" id="GO:0000045">
    <property type="term" value="P:autophagosome assembly"/>
    <property type="evidence" value="ECO:0007669"/>
    <property type="project" value="TreeGrafter"/>
</dbReference>
<dbReference type="GeneID" id="20314567"/>
<dbReference type="STRING" id="6198.A0A075AD05"/>
<dbReference type="GO" id="GO:0061709">
    <property type="term" value="P:reticulophagy"/>
    <property type="evidence" value="ECO:0007669"/>
    <property type="project" value="TreeGrafter"/>
</dbReference>
<accession>A0A075AD05</accession>
<dbReference type="OrthoDB" id="346907at2759"/>
<dbReference type="GO" id="GO:0005524">
    <property type="term" value="F:ATP binding"/>
    <property type="evidence" value="ECO:0007669"/>
    <property type="project" value="UniProtKB-KW"/>
</dbReference>
<gene>
    <name evidence="7" type="ORF">T265_00379</name>
</gene>
<dbReference type="InterPro" id="IPR011009">
    <property type="entry name" value="Kinase-like_dom_sf"/>
</dbReference>
<dbReference type="SUPFAM" id="SSF56112">
    <property type="entry name" value="Protein kinase-like (PK-like)"/>
    <property type="match status" value="1"/>
</dbReference>
<dbReference type="PANTHER" id="PTHR24348">
    <property type="entry name" value="SERINE/THREONINE-PROTEIN KINASE UNC-51-RELATED"/>
    <property type="match status" value="1"/>
</dbReference>
<dbReference type="GO" id="GO:0005776">
    <property type="term" value="C:autophagosome"/>
    <property type="evidence" value="ECO:0007669"/>
    <property type="project" value="TreeGrafter"/>
</dbReference>
<evidence type="ECO:0000256" key="5">
    <source>
        <dbReference type="SAM" id="MobiDB-lite"/>
    </source>
</evidence>
<dbReference type="KEGG" id="ovi:T265_00379"/>
<dbReference type="Proteomes" id="UP000054324">
    <property type="component" value="Unassembled WGS sequence"/>
</dbReference>
<evidence type="ECO:0000256" key="4">
    <source>
        <dbReference type="ARBA" id="ARBA00022840"/>
    </source>
</evidence>
<dbReference type="PROSITE" id="PS00108">
    <property type="entry name" value="PROTEIN_KINASE_ST"/>
    <property type="match status" value="1"/>
</dbReference>
<keyword evidence="3" id="KW-0418">Kinase</keyword>
<dbReference type="PANTHER" id="PTHR24348:SF22">
    <property type="entry name" value="NON-SPECIFIC SERINE_THREONINE PROTEIN KINASE"/>
    <property type="match status" value="1"/>
</dbReference>
<evidence type="ECO:0000256" key="1">
    <source>
        <dbReference type="ARBA" id="ARBA00022679"/>
    </source>
</evidence>
<keyword evidence="1" id="KW-0808">Transferase</keyword>
<feature type="region of interest" description="Disordered" evidence="5">
    <location>
        <begin position="268"/>
        <end position="288"/>
    </location>
</feature>
<dbReference type="GO" id="GO:0034045">
    <property type="term" value="C:phagophore assembly site membrane"/>
    <property type="evidence" value="ECO:0007669"/>
    <property type="project" value="TreeGrafter"/>
</dbReference>
<dbReference type="GO" id="GO:0005829">
    <property type="term" value="C:cytosol"/>
    <property type="evidence" value="ECO:0007669"/>
    <property type="project" value="TreeGrafter"/>
</dbReference>
<evidence type="ECO:0000313" key="7">
    <source>
        <dbReference type="EMBL" id="KER33945.1"/>
    </source>
</evidence>
<dbReference type="SMART" id="SM00220">
    <property type="entry name" value="S_TKc"/>
    <property type="match status" value="1"/>
</dbReference>
<protein>
    <recommendedName>
        <fullName evidence="6">Protein kinase domain-containing protein</fullName>
    </recommendedName>
</protein>
<dbReference type="RefSeq" id="XP_009162388.1">
    <property type="nucleotide sequence ID" value="XM_009164124.1"/>
</dbReference>
<dbReference type="AlphaFoldDB" id="A0A075AD05"/>
<dbReference type="InterPro" id="IPR045269">
    <property type="entry name" value="Atg1-like"/>
</dbReference>
<evidence type="ECO:0000256" key="2">
    <source>
        <dbReference type="ARBA" id="ARBA00022741"/>
    </source>
</evidence>
<dbReference type="EMBL" id="KL596621">
    <property type="protein sequence ID" value="KER33945.1"/>
    <property type="molecule type" value="Genomic_DNA"/>
</dbReference>
<dbReference type="GO" id="GO:0004674">
    <property type="term" value="F:protein serine/threonine kinase activity"/>
    <property type="evidence" value="ECO:0007669"/>
    <property type="project" value="InterPro"/>
</dbReference>
<keyword evidence="8" id="KW-1185">Reference proteome</keyword>
<dbReference type="InterPro" id="IPR008271">
    <property type="entry name" value="Ser/Thr_kinase_AS"/>
</dbReference>